<dbReference type="EMBL" id="JAYKXP010000031">
    <property type="protein sequence ID" value="KAK7041866.1"/>
    <property type="molecule type" value="Genomic_DNA"/>
</dbReference>
<sequence>MSDANVAGTSRVLENMKPVLRGVRFLEVYLCDMAGTETNLLKKIDKACPELVSFQWDALFYGSSLGGGGALGLFKGLTRLDVTLPIDVVPEAILTCGDTVVEIKVCAVIDHETFSFQEEEDEHLDEDDDPEASRCVLASLRTLQVAVEIRNGCKCRDQGTALAKILEKISTPNLREVDIGLDGRVKPRCGCAAIALMRLLLRMDKRESLESLRLRRMPLNDDDGELLEMLRAVPRLRELVVEEMEGFRIVSERLLAGMKGLTVVPNLRRLDLLVLHDWRKSVFEDMIRSREKLKEIKLRIGSKAERLDVNKLKRMELEVMKVVHDIGSRAAGRGQLLIGLL</sequence>
<gene>
    <name evidence="1" type="ORF">VNI00_008823</name>
</gene>
<dbReference type="AlphaFoldDB" id="A0AAW0CRK6"/>
<dbReference type="Proteomes" id="UP001383192">
    <property type="component" value="Unassembled WGS sequence"/>
</dbReference>
<dbReference type="Gene3D" id="3.80.10.10">
    <property type="entry name" value="Ribonuclease Inhibitor"/>
    <property type="match status" value="1"/>
</dbReference>
<comment type="caution">
    <text evidence="1">The sequence shown here is derived from an EMBL/GenBank/DDBJ whole genome shotgun (WGS) entry which is preliminary data.</text>
</comment>
<accession>A0AAW0CRK6</accession>
<protein>
    <submittedName>
        <fullName evidence="1">Uncharacterized protein</fullName>
    </submittedName>
</protein>
<reference evidence="1 2" key="1">
    <citation type="submission" date="2024-01" db="EMBL/GenBank/DDBJ databases">
        <title>A draft genome for a cacao thread blight-causing isolate of Paramarasmius palmivorus.</title>
        <authorList>
            <person name="Baruah I.K."/>
            <person name="Bukari Y."/>
            <person name="Amoako-Attah I."/>
            <person name="Meinhardt L.W."/>
            <person name="Bailey B.A."/>
            <person name="Cohen S.P."/>
        </authorList>
    </citation>
    <scope>NUCLEOTIDE SEQUENCE [LARGE SCALE GENOMIC DNA]</scope>
    <source>
        <strain evidence="1 2">GH-12</strain>
    </source>
</reference>
<evidence type="ECO:0000313" key="2">
    <source>
        <dbReference type="Proteomes" id="UP001383192"/>
    </source>
</evidence>
<dbReference type="InterPro" id="IPR032675">
    <property type="entry name" value="LRR_dom_sf"/>
</dbReference>
<proteinExistence type="predicted"/>
<keyword evidence="2" id="KW-1185">Reference proteome</keyword>
<organism evidence="1 2">
    <name type="scientific">Paramarasmius palmivorus</name>
    <dbReference type="NCBI Taxonomy" id="297713"/>
    <lineage>
        <taxon>Eukaryota</taxon>
        <taxon>Fungi</taxon>
        <taxon>Dikarya</taxon>
        <taxon>Basidiomycota</taxon>
        <taxon>Agaricomycotina</taxon>
        <taxon>Agaricomycetes</taxon>
        <taxon>Agaricomycetidae</taxon>
        <taxon>Agaricales</taxon>
        <taxon>Marasmiineae</taxon>
        <taxon>Marasmiaceae</taxon>
        <taxon>Paramarasmius</taxon>
    </lineage>
</organism>
<name>A0AAW0CRK6_9AGAR</name>
<evidence type="ECO:0000313" key="1">
    <source>
        <dbReference type="EMBL" id="KAK7041866.1"/>
    </source>
</evidence>